<dbReference type="Gene3D" id="3.40.1190.20">
    <property type="match status" value="1"/>
</dbReference>
<comment type="similarity">
    <text evidence="12">Belongs to the carbohydrate kinase PfkB family. Ribokinase subfamily.</text>
</comment>
<feature type="binding site" evidence="12">
    <location>
        <begin position="219"/>
        <end position="224"/>
    </location>
    <ligand>
        <name>ATP</name>
        <dbReference type="ChEBI" id="CHEBI:30616"/>
    </ligand>
</feature>
<dbReference type="SUPFAM" id="SSF53613">
    <property type="entry name" value="Ribokinase-like"/>
    <property type="match status" value="1"/>
</dbReference>
<evidence type="ECO:0000313" key="14">
    <source>
        <dbReference type="EMBL" id="SKA05605.1"/>
    </source>
</evidence>
<dbReference type="HAMAP" id="MF_01987">
    <property type="entry name" value="Ribokinase"/>
    <property type="match status" value="1"/>
</dbReference>
<organism evidence="14 15">
    <name type="scientific">Cetobacterium ceti</name>
    <dbReference type="NCBI Taxonomy" id="180163"/>
    <lineage>
        <taxon>Bacteria</taxon>
        <taxon>Fusobacteriati</taxon>
        <taxon>Fusobacteriota</taxon>
        <taxon>Fusobacteriia</taxon>
        <taxon>Fusobacteriales</taxon>
        <taxon>Fusobacteriaceae</taxon>
        <taxon>Cetobacterium</taxon>
    </lineage>
</organism>
<dbReference type="InterPro" id="IPR011611">
    <property type="entry name" value="PfkB_dom"/>
</dbReference>
<dbReference type="PRINTS" id="PR00990">
    <property type="entry name" value="RIBOKINASE"/>
</dbReference>
<protein>
    <recommendedName>
        <fullName evidence="3 12">Ribokinase</fullName>
        <shortName evidence="12">RK</shortName>
        <ecNumber evidence="2 12">2.7.1.15</ecNumber>
    </recommendedName>
</protein>
<dbReference type="EMBL" id="FUWX01000028">
    <property type="protein sequence ID" value="SKA05605.1"/>
    <property type="molecule type" value="Genomic_DNA"/>
</dbReference>
<dbReference type="STRING" id="180163.SAMN02745174_02402"/>
<keyword evidence="12" id="KW-0963">Cytoplasm</keyword>
<feature type="binding site" evidence="12">
    <location>
        <position position="247"/>
    </location>
    <ligand>
        <name>K(+)</name>
        <dbReference type="ChEBI" id="CHEBI:29103"/>
    </ligand>
</feature>
<evidence type="ECO:0000256" key="1">
    <source>
        <dbReference type="ARBA" id="ARBA00005380"/>
    </source>
</evidence>
<dbReference type="Pfam" id="PF00294">
    <property type="entry name" value="PfkB"/>
    <property type="match status" value="1"/>
</dbReference>
<feature type="binding site" evidence="12">
    <location>
        <position position="245"/>
    </location>
    <ligand>
        <name>K(+)</name>
        <dbReference type="ChEBI" id="CHEBI:29103"/>
    </ligand>
</feature>
<dbReference type="GO" id="GO:0004747">
    <property type="term" value="F:ribokinase activity"/>
    <property type="evidence" value="ECO:0007669"/>
    <property type="project" value="UniProtKB-UniRule"/>
</dbReference>
<dbReference type="UniPathway" id="UPA00916">
    <property type="reaction ID" value="UER00889"/>
</dbReference>
<feature type="binding site" evidence="12">
    <location>
        <position position="281"/>
    </location>
    <ligand>
        <name>K(+)</name>
        <dbReference type="ChEBI" id="CHEBI:29103"/>
    </ligand>
</feature>
<accession>A0A1T4QPI9</accession>
<dbReference type="AlphaFoldDB" id="A0A1T4QPI9"/>
<evidence type="ECO:0000256" key="12">
    <source>
        <dbReference type="HAMAP-Rule" id="MF_01987"/>
    </source>
</evidence>
<feature type="binding site" evidence="12">
    <location>
        <position position="290"/>
    </location>
    <ligand>
        <name>K(+)</name>
        <dbReference type="ChEBI" id="CHEBI:29103"/>
    </ligand>
</feature>
<feature type="binding site" evidence="12">
    <location>
        <position position="183"/>
    </location>
    <ligand>
        <name>ATP</name>
        <dbReference type="ChEBI" id="CHEBI:30616"/>
    </ligand>
</feature>
<dbReference type="GO" id="GO:0005829">
    <property type="term" value="C:cytosol"/>
    <property type="evidence" value="ECO:0007669"/>
    <property type="project" value="TreeGrafter"/>
</dbReference>
<feature type="binding site" evidence="12">
    <location>
        <position position="139"/>
    </location>
    <ligand>
        <name>substrate</name>
    </ligand>
</feature>
<dbReference type="InterPro" id="IPR002139">
    <property type="entry name" value="Ribo/fructo_kinase"/>
</dbReference>
<gene>
    <name evidence="12" type="primary">rbsK</name>
    <name evidence="14" type="ORF">SAMN02745174_02402</name>
</gene>
<evidence type="ECO:0000256" key="10">
    <source>
        <dbReference type="ARBA" id="ARBA00022958"/>
    </source>
</evidence>
<dbReference type="NCBIfam" id="TIGR02152">
    <property type="entry name" value="D_ribokin_bact"/>
    <property type="match status" value="1"/>
</dbReference>
<evidence type="ECO:0000256" key="2">
    <source>
        <dbReference type="ARBA" id="ARBA00012035"/>
    </source>
</evidence>
<keyword evidence="4 12" id="KW-0808">Transferase</keyword>
<feature type="binding site" evidence="12">
    <location>
        <begin position="39"/>
        <end position="43"/>
    </location>
    <ligand>
        <name>substrate</name>
    </ligand>
</feature>
<feature type="binding site" evidence="12">
    <location>
        <begin position="250"/>
        <end position="251"/>
    </location>
    <ligand>
        <name>ATP</name>
        <dbReference type="ChEBI" id="CHEBI:30616"/>
    </ligand>
</feature>
<comment type="caution">
    <text evidence="12">Lacks conserved residue(s) required for the propagation of feature annotation.</text>
</comment>
<comment type="subcellular location">
    <subcellularLocation>
        <location evidence="12">Cytoplasm</location>
    </subcellularLocation>
</comment>
<dbReference type="GO" id="GO:0019303">
    <property type="term" value="P:D-ribose catabolic process"/>
    <property type="evidence" value="ECO:0007669"/>
    <property type="project" value="UniProtKB-UniRule"/>
</dbReference>
<name>A0A1T4QPI9_9FUSO</name>
<feature type="binding site" evidence="12">
    <location>
        <begin position="11"/>
        <end position="13"/>
    </location>
    <ligand>
        <name>substrate</name>
    </ligand>
</feature>
<dbReference type="EC" id="2.7.1.15" evidence="2 12"/>
<comment type="activity regulation">
    <text evidence="12">Activated by a monovalent cation that binds near, but not in, the active site. The most likely occupant of the site in vivo is potassium. Ion binding induces a conformational change that may alter substrate affinity.</text>
</comment>
<feature type="active site" description="Proton acceptor" evidence="12">
    <location>
        <position position="251"/>
    </location>
</feature>
<dbReference type="PROSITE" id="PS00584">
    <property type="entry name" value="PFKB_KINASES_2"/>
    <property type="match status" value="1"/>
</dbReference>
<comment type="pathway">
    <text evidence="12">Carbohydrate metabolism; D-ribose degradation; D-ribose 5-phosphate from beta-D-ribopyranose: step 2/2.</text>
</comment>
<keyword evidence="8 12" id="KW-0067">ATP-binding</keyword>
<feature type="binding site" evidence="12">
    <location>
        <position position="286"/>
    </location>
    <ligand>
        <name>K(+)</name>
        <dbReference type="ChEBI" id="CHEBI:29103"/>
    </ligand>
</feature>
<evidence type="ECO:0000256" key="8">
    <source>
        <dbReference type="ARBA" id="ARBA00022840"/>
    </source>
</evidence>
<dbReference type="OrthoDB" id="9775849at2"/>
<sequence length="304" mass="32496">MKKILVVGSINMDLVTICERAPKGGETLFGKEFLQIPGGKGANQAVAIGKLNGNVCMLGKVGSDSLGDTLLGSLKNNNVNIKHVEKVEGSSGIAKIIVEENGENRILVVPGANGKVDINFIERNIEIIENSDYIIAQLEIPVETVEFLFKKAKSLNKTTILNPAPGRILSREIIEYSDFIIPNESELELLTGLKTDSEDNIKKAGKVLLELGVKGLLVTMGSKGSLYMTKSESKFYPAYKVKALDTTAAGDSFIGGFATGLSKGLQIKDAINLGTKVAAISVTRRGAQTSLPTLDEVIAFKGEK</sequence>
<keyword evidence="11 12" id="KW-0119">Carbohydrate metabolism</keyword>
<evidence type="ECO:0000259" key="13">
    <source>
        <dbReference type="Pfam" id="PF00294"/>
    </source>
</evidence>
<evidence type="ECO:0000256" key="5">
    <source>
        <dbReference type="ARBA" id="ARBA00022723"/>
    </source>
</evidence>
<dbReference type="RefSeq" id="WP_078694826.1">
    <property type="nucleotide sequence ID" value="NZ_FUWX01000028.1"/>
</dbReference>
<dbReference type="InterPro" id="IPR029056">
    <property type="entry name" value="Ribokinase-like"/>
</dbReference>
<evidence type="ECO:0000256" key="6">
    <source>
        <dbReference type="ARBA" id="ARBA00022741"/>
    </source>
</evidence>
<dbReference type="PANTHER" id="PTHR10584">
    <property type="entry name" value="SUGAR KINASE"/>
    <property type="match status" value="1"/>
</dbReference>
<keyword evidence="15" id="KW-1185">Reference proteome</keyword>
<dbReference type="Proteomes" id="UP000191153">
    <property type="component" value="Unassembled WGS sequence"/>
</dbReference>
<evidence type="ECO:0000256" key="7">
    <source>
        <dbReference type="ARBA" id="ARBA00022777"/>
    </source>
</evidence>
<dbReference type="CDD" id="cd01174">
    <property type="entry name" value="ribokinase"/>
    <property type="match status" value="1"/>
</dbReference>
<feature type="binding site" evidence="12">
    <location>
        <position position="251"/>
    </location>
    <ligand>
        <name>substrate</name>
    </ligand>
</feature>
<evidence type="ECO:0000256" key="4">
    <source>
        <dbReference type="ARBA" id="ARBA00022679"/>
    </source>
</evidence>
<comment type="similarity">
    <text evidence="1">Belongs to the carbohydrate kinase pfkB family.</text>
</comment>
<dbReference type="GO" id="GO:0046872">
    <property type="term" value="F:metal ion binding"/>
    <property type="evidence" value="ECO:0007669"/>
    <property type="project" value="UniProtKB-KW"/>
</dbReference>
<reference evidence="14 15" key="1">
    <citation type="submission" date="2017-02" db="EMBL/GenBank/DDBJ databases">
        <authorList>
            <person name="Peterson S.W."/>
        </authorList>
    </citation>
    <scope>NUCLEOTIDE SEQUENCE [LARGE SCALE GENOMIC DNA]</scope>
    <source>
        <strain evidence="14 15">ATCC 700028</strain>
    </source>
</reference>
<keyword evidence="6 12" id="KW-0547">Nucleotide-binding</keyword>
<comment type="cofactor">
    <cofactor evidence="12">
        <name>Mg(2+)</name>
        <dbReference type="ChEBI" id="CHEBI:18420"/>
    </cofactor>
    <text evidence="12">Requires a divalent cation, most likely magnesium in vivo, as an electrophilic catalyst to aid phosphoryl group transfer. It is the chelate of the metal and the nucleotide that is the actual substrate.</text>
</comment>
<feature type="binding site" evidence="12">
    <location>
        <position position="284"/>
    </location>
    <ligand>
        <name>K(+)</name>
        <dbReference type="ChEBI" id="CHEBI:29103"/>
    </ligand>
</feature>
<keyword evidence="10 12" id="KW-0630">Potassium</keyword>
<comment type="subunit">
    <text evidence="12">Homodimer.</text>
</comment>
<comment type="catalytic activity">
    <reaction evidence="12">
        <text>D-ribose + ATP = D-ribose 5-phosphate + ADP + H(+)</text>
        <dbReference type="Rhea" id="RHEA:13697"/>
        <dbReference type="ChEBI" id="CHEBI:15378"/>
        <dbReference type="ChEBI" id="CHEBI:30616"/>
        <dbReference type="ChEBI" id="CHEBI:47013"/>
        <dbReference type="ChEBI" id="CHEBI:78346"/>
        <dbReference type="ChEBI" id="CHEBI:456216"/>
        <dbReference type="EC" id="2.7.1.15"/>
    </reaction>
</comment>
<evidence type="ECO:0000256" key="3">
    <source>
        <dbReference type="ARBA" id="ARBA00016943"/>
    </source>
</evidence>
<dbReference type="InterPro" id="IPR011877">
    <property type="entry name" value="Ribokinase"/>
</dbReference>
<dbReference type="PANTHER" id="PTHR10584:SF166">
    <property type="entry name" value="RIBOKINASE"/>
    <property type="match status" value="1"/>
</dbReference>
<keyword evidence="5 12" id="KW-0479">Metal-binding</keyword>
<keyword evidence="9 12" id="KW-0460">Magnesium</keyword>
<evidence type="ECO:0000256" key="11">
    <source>
        <dbReference type="ARBA" id="ARBA00023277"/>
    </source>
</evidence>
<dbReference type="InterPro" id="IPR002173">
    <property type="entry name" value="Carboh/pur_kinase_PfkB_CS"/>
</dbReference>
<keyword evidence="7 12" id="KW-0418">Kinase</keyword>
<comment type="function">
    <text evidence="12">Catalyzes the phosphorylation of ribose at O-5 in a reaction requiring ATP and magnesium. The resulting D-ribose-5-phosphate can then be used either for sythesis of nucleotides, histidine, and tryptophan, or as a component of the pentose phosphate pathway.</text>
</comment>
<evidence type="ECO:0000256" key="9">
    <source>
        <dbReference type="ARBA" id="ARBA00022842"/>
    </source>
</evidence>
<proteinExistence type="inferred from homology"/>
<dbReference type="GO" id="GO:0005524">
    <property type="term" value="F:ATP binding"/>
    <property type="evidence" value="ECO:0007669"/>
    <property type="project" value="UniProtKB-UniRule"/>
</dbReference>
<evidence type="ECO:0000313" key="15">
    <source>
        <dbReference type="Proteomes" id="UP000191153"/>
    </source>
</evidence>
<feature type="domain" description="Carbohydrate kinase PfkB" evidence="13">
    <location>
        <begin position="1"/>
        <end position="293"/>
    </location>
</feature>